<dbReference type="EMBL" id="JBHSTI010000008">
    <property type="protein sequence ID" value="MFC6238200.1"/>
    <property type="molecule type" value="Genomic_DNA"/>
</dbReference>
<keyword evidence="2" id="KW-1185">Reference proteome</keyword>
<name>A0ABW1T247_9ACTN</name>
<dbReference type="RefSeq" id="WP_386766203.1">
    <property type="nucleotide sequence ID" value="NZ_JBHSTI010000008.1"/>
</dbReference>
<accession>A0ABW1T247</accession>
<organism evidence="1 2">
    <name type="scientific">Longivirga aurantiaca</name>
    <dbReference type="NCBI Taxonomy" id="1837743"/>
    <lineage>
        <taxon>Bacteria</taxon>
        <taxon>Bacillati</taxon>
        <taxon>Actinomycetota</taxon>
        <taxon>Actinomycetes</taxon>
        <taxon>Sporichthyales</taxon>
        <taxon>Sporichthyaceae</taxon>
        <taxon>Longivirga</taxon>
    </lineage>
</organism>
<comment type="caution">
    <text evidence="1">The sequence shown here is derived from an EMBL/GenBank/DDBJ whole genome shotgun (WGS) entry which is preliminary data.</text>
</comment>
<proteinExistence type="predicted"/>
<gene>
    <name evidence="1" type="ORF">ACFQGU_09940</name>
</gene>
<sequence>MPYDSSPDLLILHALRLMGMAEDKAVARRFGLEQDLVSESLLDHQAVGQVERVGFADLCGWTLTALGHAEHERLLADELTRTGLRTQIASVHDRFVELNGRFLTAVTNWQIRPLPGDPLAANDHGDWRWDDRVLADLRSLLRRVHPLCSELDAELARFRGYPERLAHALDMVDKGERAWIDRPRGDSFHGTWFELHEDLLATLAITRGQPESS</sequence>
<evidence type="ECO:0000313" key="2">
    <source>
        <dbReference type="Proteomes" id="UP001596138"/>
    </source>
</evidence>
<evidence type="ECO:0000313" key="1">
    <source>
        <dbReference type="EMBL" id="MFC6238200.1"/>
    </source>
</evidence>
<dbReference type="Proteomes" id="UP001596138">
    <property type="component" value="Unassembled WGS sequence"/>
</dbReference>
<protein>
    <submittedName>
        <fullName evidence="1">Transcriptional regulator</fullName>
    </submittedName>
</protein>
<reference evidence="2" key="1">
    <citation type="journal article" date="2019" name="Int. J. Syst. Evol. Microbiol.">
        <title>The Global Catalogue of Microorganisms (GCM) 10K type strain sequencing project: providing services to taxonomists for standard genome sequencing and annotation.</title>
        <authorList>
            <consortium name="The Broad Institute Genomics Platform"/>
            <consortium name="The Broad Institute Genome Sequencing Center for Infectious Disease"/>
            <person name="Wu L."/>
            <person name="Ma J."/>
        </authorList>
    </citation>
    <scope>NUCLEOTIDE SEQUENCE [LARGE SCALE GENOMIC DNA]</scope>
    <source>
        <strain evidence="2">CGMCC 4.7317</strain>
    </source>
</reference>